<dbReference type="OMA" id="GWWNLAM"/>
<organism evidence="3 4">
    <name type="scientific">Thanatephorus cucumeris (strain AG1-IA)</name>
    <name type="common">Rice sheath blight fungus</name>
    <name type="synonym">Rhizoctonia solani</name>
    <dbReference type="NCBI Taxonomy" id="983506"/>
    <lineage>
        <taxon>Eukaryota</taxon>
        <taxon>Fungi</taxon>
        <taxon>Dikarya</taxon>
        <taxon>Basidiomycota</taxon>
        <taxon>Agaricomycotina</taxon>
        <taxon>Agaricomycetes</taxon>
        <taxon>Cantharellales</taxon>
        <taxon>Ceratobasidiaceae</taxon>
        <taxon>Rhizoctonia</taxon>
        <taxon>Rhizoctonia solani AG-1</taxon>
    </lineage>
</organism>
<feature type="compositionally biased region" description="Polar residues" evidence="1">
    <location>
        <begin position="189"/>
        <end position="201"/>
    </location>
</feature>
<feature type="compositionally biased region" description="Basic and acidic residues" evidence="1">
    <location>
        <begin position="10"/>
        <end position="31"/>
    </location>
</feature>
<feature type="transmembrane region" description="Helical" evidence="2">
    <location>
        <begin position="45"/>
        <end position="65"/>
    </location>
</feature>
<feature type="region of interest" description="Disordered" evidence="1">
    <location>
        <begin position="1"/>
        <end position="35"/>
    </location>
</feature>
<dbReference type="Proteomes" id="UP000011668">
    <property type="component" value="Unassembled WGS sequence"/>
</dbReference>
<gene>
    <name evidence="3" type="ORF">AG1IA_05386</name>
</gene>
<dbReference type="STRING" id="983506.L8WUV9"/>
<protein>
    <submittedName>
        <fullName evidence="3">Uncharacterized protein</fullName>
    </submittedName>
</protein>
<dbReference type="AlphaFoldDB" id="L8WUV9"/>
<dbReference type="EMBL" id="AFRT01001385">
    <property type="protein sequence ID" value="ELU40582.1"/>
    <property type="molecule type" value="Genomic_DNA"/>
</dbReference>
<evidence type="ECO:0000313" key="3">
    <source>
        <dbReference type="EMBL" id="ELU40582.1"/>
    </source>
</evidence>
<feature type="region of interest" description="Disordered" evidence="1">
    <location>
        <begin position="186"/>
        <end position="222"/>
    </location>
</feature>
<name>L8WUV9_THACA</name>
<evidence type="ECO:0000256" key="2">
    <source>
        <dbReference type="SAM" id="Phobius"/>
    </source>
</evidence>
<keyword evidence="2" id="KW-0472">Membrane</keyword>
<comment type="caution">
    <text evidence="3">The sequence shown here is derived from an EMBL/GenBank/DDBJ whole genome shotgun (WGS) entry which is preliminary data.</text>
</comment>
<dbReference type="OrthoDB" id="3199651at2759"/>
<evidence type="ECO:0000313" key="4">
    <source>
        <dbReference type="Proteomes" id="UP000011668"/>
    </source>
</evidence>
<evidence type="ECO:0000256" key="1">
    <source>
        <dbReference type="SAM" id="MobiDB-lite"/>
    </source>
</evidence>
<keyword evidence="4" id="KW-1185">Reference proteome</keyword>
<accession>L8WUV9</accession>
<proteinExistence type="predicted"/>
<dbReference type="HOGENOM" id="CLU_103024_1_0_1"/>
<reference evidence="3 4" key="1">
    <citation type="journal article" date="2013" name="Nat. Commun.">
        <title>The evolution and pathogenic mechanisms of the rice sheath blight pathogen.</title>
        <authorList>
            <person name="Zheng A."/>
            <person name="Lin R."/>
            <person name="Xu L."/>
            <person name="Qin P."/>
            <person name="Tang C."/>
            <person name="Ai P."/>
            <person name="Zhang D."/>
            <person name="Liu Y."/>
            <person name="Sun Z."/>
            <person name="Feng H."/>
            <person name="Wang Y."/>
            <person name="Chen Y."/>
            <person name="Liang X."/>
            <person name="Fu R."/>
            <person name="Li Q."/>
            <person name="Zhang J."/>
            <person name="Yu X."/>
            <person name="Xie Z."/>
            <person name="Ding L."/>
            <person name="Guan P."/>
            <person name="Tang J."/>
            <person name="Liang Y."/>
            <person name="Wang S."/>
            <person name="Deng Q."/>
            <person name="Li S."/>
            <person name="Zhu J."/>
            <person name="Wang L."/>
            <person name="Liu H."/>
            <person name="Li P."/>
        </authorList>
    </citation>
    <scope>NUCLEOTIDE SEQUENCE [LARGE SCALE GENOMIC DNA]</scope>
    <source>
        <strain evidence="4">AG-1 IA</strain>
    </source>
</reference>
<keyword evidence="2" id="KW-1133">Transmembrane helix</keyword>
<keyword evidence="2" id="KW-0812">Transmembrane</keyword>
<sequence length="222" mass="23392">MSTTRQRQTGKTEAEKNPENLPPKRESKTTQDVRAPLSGTSLSTVIYSLAALGLIWGALSAYRIVQLKADAGGWYNLALGRRPDTGAPVKGNPHVGCKYQTFWSPLFGENSCIGFQHIRLPPTIPELRALKIGYEYSRPLALADELGIHPRELASAIRPLMPTASASSISAEASATPMADAVIGVLGSDNPSGEQQANGASSGFPDLGTLVGLDDPAPGLDG</sequence>